<dbReference type="Proteomes" id="UP001369958">
    <property type="component" value="Plasmid unnamed"/>
</dbReference>
<evidence type="ECO:0000256" key="4">
    <source>
        <dbReference type="ARBA" id="ARBA00022989"/>
    </source>
</evidence>
<dbReference type="RefSeq" id="WP_338610900.1">
    <property type="nucleotide sequence ID" value="NZ_CP146276.1"/>
</dbReference>
<evidence type="ECO:0000256" key="7">
    <source>
        <dbReference type="SAM" id="Phobius"/>
    </source>
</evidence>
<dbReference type="EMBL" id="CP146276">
    <property type="protein sequence ID" value="WWT34791.1"/>
    <property type="molecule type" value="Genomic_DNA"/>
</dbReference>
<accession>A0ABZ2IA69</accession>
<dbReference type="CDD" id="cd16429">
    <property type="entry name" value="VirB10"/>
    <property type="match status" value="1"/>
</dbReference>
<evidence type="ECO:0000313" key="8">
    <source>
        <dbReference type="EMBL" id="WWT34791.1"/>
    </source>
</evidence>
<evidence type="ECO:0000256" key="2">
    <source>
        <dbReference type="ARBA" id="ARBA00010265"/>
    </source>
</evidence>
<keyword evidence="8" id="KW-0614">Plasmid</keyword>
<keyword evidence="4 7" id="KW-1133">Transmembrane helix</keyword>
<feature type="region of interest" description="Disordered" evidence="6">
    <location>
        <begin position="50"/>
        <end position="131"/>
    </location>
</feature>
<dbReference type="InterPro" id="IPR042217">
    <property type="entry name" value="T4SS_VirB10/TrbI"/>
</dbReference>
<comment type="similarity">
    <text evidence="2">Belongs to the TrbI/VirB10 family.</text>
</comment>
<feature type="region of interest" description="Disordered" evidence="6">
    <location>
        <begin position="180"/>
        <end position="199"/>
    </location>
</feature>
<keyword evidence="5 7" id="KW-0472">Membrane</keyword>
<gene>
    <name evidence="8" type="primary">trbI</name>
    <name evidence="8" type="ORF">V6617_18810</name>
</gene>
<protein>
    <submittedName>
        <fullName evidence="8">IncP-type conjugal transfer protein TrbI</fullName>
    </submittedName>
</protein>
<comment type="subcellular location">
    <subcellularLocation>
        <location evidence="1">Membrane</location>
        <topology evidence="1">Single-pass membrane protein</topology>
    </subcellularLocation>
</comment>
<evidence type="ECO:0000313" key="9">
    <source>
        <dbReference type="Proteomes" id="UP001369958"/>
    </source>
</evidence>
<evidence type="ECO:0000256" key="1">
    <source>
        <dbReference type="ARBA" id="ARBA00004167"/>
    </source>
</evidence>
<sequence>MSSIDLDGGGEDQPKIRRLNRLPVIAFIIIVVVFIGVVFWGLSQRGIGNRSGGMDGSPGQPASDLADELTRGVPPGIIGEPARPTPPVAAPQVDEDGQPVTTNPFQPQPTSPARSQVQQIQTQQQPQETEAEWRMRLQREFEEARLREQHRQDLAALQARPTAANSPMSINLANIEGVEGQGGQQAGTASGGTGQLDGGGGASGVQDLYAAAMQAGLGGVGAGRTDPNNQAGKESFFNQEINDLGYLPNMVVPQLSPYELKRGSVIPATLITGINSDLPGRITAQVRQNVYDSATGHRLLIPQGTRLVGRYDSNVSFGQKRVLVIWTDLVFPNGSTLQIGGMPGQDAQGFSGFTDRVDNRYLETFGSAILVALIGTGIDAAFPQSNTSPWQQNENNIEDAARRNFADTFGRIADQTITRNLDVQPTLEIRPGYQFNVFVEQDIIFPGAFNSTWGR</sequence>
<geneLocation type="plasmid" evidence="8 9">
    <name>unnamed</name>
</geneLocation>
<keyword evidence="3 7" id="KW-0812">Transmembrane</keyword>
<feature type="transmembrane region" description="Helical" evidence="7">
    <location>
        <begin position="22"/>
        <end position="42"/>
    </location>
</feature>
<name>A0ABZ2IA69_9HYPH</name>
<dbReference type="Pfam" id="PF03743">
    <property type="entry name" value="TrbI"/>
    <property type="match status" value="1"/>
</dbReference>
<proteinExistence type="inferred from homology"/>
<dbReference type="InterPro" id="IPR005498">
    <property type="entry name" value="T4SS_VirB10/TraB/TrbI"/>
</dbReference>
<reference evidence="8 9" key="1">
    <citation type="submission" date="2024-02" db="EMBL/GenBank/DDBJ databases">
        <title>Complete genome sequence of Pelagibacterium nitratireducens ZH15.</title>
        <authorList>
            <person name="Zhao L.H."/>
        </authorList>
    </citation>
    <scope>NUCLEOTIDE SEQUENCE [LARGE SCALE GENOMIC DNA]</scope>
    <source>
        <strain evidence="8 9">ZH15</strain>
        <plasmid evidence="8 9">unnamed</plasmid>
    </source>
</reference>
<evidence type="ECO:0000256" key="5">
    <source>
        <dbReference type="ARBA" id="ARBA00023136"/>
    </source>
</evidence>
<keyword evidence="9" id="KW-1185">Reference proteome</keyword>
<evidence type="ECO:0000256" key="3">
    <source>
        <dbReference type="ARBA" id="ARBA00022692"/>
    </source>
</evidence>
<dbReference type="Gene3D" id="2.40.128.260">
    <property type="entry name" value="Type IV secretion system, VirB10/TraB/TrbI"/>
    <property type="match status" value="1"/>
</dbReference>
<feature type="compositionally biased region" description="Low complexity" evidence="6">
    <location>
        <begin position="116"/>
        <end position="127"/>
    </location>
</feature>
<organism evidence="8 9">
    <name type="scientific">Pelagibacterium nitratireducens</name>
    <dbReference type="NCBI Taxonomy" id="1046114"/>
    <lineage>
        <taxon>Bacteria</taxon>
        <taxon>Pseudomonadati</taxon>
        <taxon>Pseudomonadota</taxon>
        <taxon>Alphaproteobacteria</taxon>
        <taxon>Hyphomicrobiales</taxon>
        <taxon>Devosiaceae</taxon>
        <taxon>Pelagibacterium</taxon>
    </lineage>
</organism>
<dbReference type="NCBIfam" id="NF010405">
    <property type="entry name" value="PRK13831.1"/>
    <property type="match status" value="1"/>
</dbReference>
<evidence type="ECO:0000256" key="6">
    <source>
        <dbReference type="SAM" id="MobiDB-lite"/>
    </source>
</evidence>